<evidence type="ECO:0008006" key="5">
    <source>
        <dbReference type="Google" id="ProtNLM"/>
    </source>
</evidence>
<dbReference type="RefSeq" id="WP_344241903.1">
    <property type="nucleotide sequence ID" value="NZ_BAAAHH010000013.1"/>
</dbReference>
<organism evidence="3 4">
    <name type="scientific">Actinocorallia libanotica</name>
    <dbReference type="NCBI Taxonomy" id="46162"/>
    <lineage>
        <taxon>Bacteria</taxon>
        <taxon>Bacillati</taxon>
        <taxon>Actinomycetota</taxon>
        <taxon>Actinomycetes</taxon>
        <taxon>Streptosporangiales</taxon>
        <taxon>Thermomonosporaceae</taxon>
        <taxon>Actinocorallia</taxon>
    </lineage>
</organism>
<proteinExistence type="predicted"/>
<accession>A0ABP4BQ58</accession>
<keyword evidence="2" id="KW-0472">Membrane</keyword>
<feature type="region of interest" description="Disordered" evidence="1">
    <location>
        <begin position="34"/>
        <end position="107"/>
    </location>
</feature>
<name>A0ABP4BQ58_9ACTN</name>
<evidence type="ECO:0000256" key="2">
    <source>
        <dbReference type="SAM" id="Phobius"/>
    </source>
</evidence>
<reference evidence="4" key="1">
    <citation type="journal article" date="2019" name="Int. J. Syst. Evol. Microbiol.">
        <title>The Global Catalogue of Microorganisms (GCM) 10K type strain sequencing project: providing services to taxonomists for standard genome sequencing and annotation.</title>
        <authorList>
            <consortium name="The Broad Institute Genomics Platform"/>
            <consortium name="The Broad Institute Genome Sequencing Center for Infectious Disease"/>
            <person name="Wu L."/>
            <person name="Ma J."/>
        </authorList>
    </citation>
    <scope>NUCLEOTIDE SEQUENCE [LARGE SCALE GENOMIC DNA]</scope>
    <source>
        <strain evidence="4">JCM 10696</strain>
    </source>
</reference>
<evidence type="ECO:0000256" key="1">
    <source>
        <dbReference type="SAM" id="MobiDB-lite"/>
    </source>
</evidence>
<evidence type="ECO:0000313" key="4">
    <source>
        <dbReference type="Proteomes" id="UP001500665"/>
    </source>
</evidence>
<protein>
    <recommendedName>
        <fullName evidence="5">Peptidase inhibitor family I36</fullName>
    </recommendedName>
</protein>
<comment type="caution">
    <text evidence="3">The sequence shown here is derived from an EMBL/GenBank/DDBJ whole genome shotgun (WGS) entry which is preliminary data.</text>
</comment>
<evidence type="ECO:0000313" key="3">
    <source>
        <dbReference type="EMBL" id="GAA0953296.1"/>
    </source>
</evidence>
<keyword evidence="2" id="KW-0812">Transmembrane</keyword>
<keyword evidence="4" id="KW-1185">Reference proteome</keyword>
<dbReference type="EMBL" id="BAAAHH010000013">
    <property type="protein sequence ID" value="GAA0953296.1"/>
    <property type="molecule type" value="Genomic_DNA"/>
</dbReference>
<feature type="transmembrane region" description="Helical" evidence="2">
    <location>
        <begin position="12"/>
        <end position="30"/>
    </location>
</feature>
<keyword evidence="2" id="KW-1133">Transmembrane helix</keyword>
<sequence>MSLPGGRRSVWAILVATVAVVAVVAGVFLLTGGQSAPARETSGDTTFAMPEDETSPSGATAEPLPPDGTPVEKPQVTPQATALKERKIPEAVPERERSAPKDWGGCDRNYGESTQCVPWEFPDGITAPEDKCLWLELNGFTTAIEVAGTDRQRLDTDGNKIACDG</sequence>
<feature type="compositionally biased region" description="Basic and acidic residues" evidence="1">
    <location>
        <begin position="83"/>
        <end position="100"/>
    </location>
</feature>
<gene>
    <name evidence="3" type="ORF">GCM10009550_35070</name>
</gene>
<dbReference type="Proteomes" id="UP001500665">
    <property type="component" value="Unassembled WGS sequence"/>
</dbReference>